<organism evidence="1 2">
    <name type="scientific">Undibacterium terreum</name>
    <dbReference type="NCBI Taxonomy" id="1224302"/>
    <lineage>
        <taxon>Bacteria</taxon>
        <taxon>Pseudomonadati</taxon>
        <taxon>Pseudomonadota</taxon>
        <taxon>Betaproteobacteria</taxon>
        <taxon>Burkholderiales</taxon>
        <taxon>Oxalobacteraceae</taxon>
        <taxon>Undibacterium</taxon>
    </lineage>
</organism>
<dbReference type="InterPro" id="IPR002763">
    <property type="entry name" value="DUF72"/>
</dbReference>
<reference evidence="1" key="2">
    <citation type="submission" date="2020-09" db="EMBL/GenBank/DDBJ databases">
        <authorList>
            <person name="Sun Q."/>
            <person name="Zhou Y."/>
        </authorList>
    </citation>
    <scope>NUCLEOTIDE SEQUENCE</scope>
    <source>
        <strain evidence="1">CGMCC 1.10998</strain>
    </source>
</reference>
<dbReference type="PANTHER" id="PTHR30348">
    <property type="entry name" value="UNCHARACTERIZED PROTEIN YECE"/>
    <property type="match status" value="1"/>
</dbReference>
<keyword evidence="2" id="KW-1185">Reference proteome</keyword>
<dbReference type="InterPro" id="IPR036520">
    <property type="entry name" value="UPF0759_sf"/>
</dbReference>
<sequence length="244" mass="28105">MGEFPVLLPFQQQLQHQQHAEKDKTHLQRYASFFSAVEINTSFYRAHMPATYDRWRLSVPADFRFSVKLPRRITHFLRLENCDSELRSFIKEVGYLREKLGCLLIQLPPSLKFERRVAQQFFASLKQQTEVALALEPRHPTWFGPEALEMMHMYQLAPVHADPQPAGMGSADLPEASSIAYHRLHGSPDMYYSAYDGDYLRALHNMLVSQQGQGKQVWCIFDNTAQGAAFWNALLLNSMDTQPS</sequence>
<dbReference type="PANTHER" id="PTHR30348:SF14">
    <property type="entry name" value="BLR8050 PROTEIN"/>
    <property type="match status" value="1"/>
</dbReference>
<proteinExistence type="predicted"/>
<dbReference type="SUPFAM" id="SSF117396">
    <property type="entry name" value="TM1631-like"/>
    <property type="match status" value="1"/>
</dbReference>
<comment type="caution">
    <text evidence="1">The sequence shown here is derived from an EMBL/GenBank/DDBJ whole genome shotgun (WGS) entry which is preliminary data.</text>
</comment>
<evidence type="ECO:0008006" key="3">
    <source>
        <dbReference type="Google" id="ProtNLM"/>
    </source>
</evidence>
<reference evidence="1" key="1">
    <citation type="journal article" date="2014" name="Int. J. Syst. Evol. Microbiol.">
        <title>Complete genome sequence of Corynebacterium casei LMG S-19264T (=DSM 44701T), isolated from a smear-ripened cheese.</title>
        <authorList>
            <consortium name="US DOE Joint Genome Institute (JGI-PGF)"/>
            <person name="Walter F."/>
            <person name="Albersmeier A."/>
            <person name="Kalinowski J."/>
            <person name="Ruckert C."/>
        </authorList>
    </citation>
    <scope>NUCLEOTIDE SEQUENCE</scope>
    <source>
        <strain evidence="1">CGMCC 1.10998</strain>
    </source>
</reference>
<name>A0A916UZU4_9BURK</name>
<protein>
    <recommendedName>
        <fullName evidence="3">DUF72 domain-containing protein</fullName>
    </recommendedName>
</protein>
<gene>
    <name evidence="1" type="ORF">GCM10011396_51480</name>
</gene>
<dbReference type="EMBL" id="BMED01000007">
    <property type="protein sequence ID" value="GGC97655.1"/>
    <property type="molecule type" value="Genomic_DNA"/>
</dbReference>
<dbReference type="Proteomes" id="UP000637423">
    <property type="component" value="Unassembled WGS sequence"/>
</dbReference>
<evidence type="ECO:0000313" key="1">
    <source>
        <dbReference type="EMBL" id="GGC97655.1"/>
    </source>
</evidence>
<dbReference type="AlphaFoldDB" id="A0A916UZU4"/>
<dbReference type="Gene3D" id="3.20.20.410">
    <property type="entry name" value="Protein of unknown function UPF0759"/>
    <property type="match status" value="1"/>
</dbReference>
<evidence type="ECO:0000313" key="2">
    <source>
        <dbReference type="Proteomes" id="UP000637423"/>
    </source>
</evidence>
<dbReference type="Pfam" id="PF01904">
    <property type="entry name" value="DUF72"/>
    <property type="match status" value="1"/>
</dbReference>
<accession>A0A916UZU4</accession>